<gene>
    <name evidence="2" type="ORF">B0J13DRAFT_534474</name>
</gene>
<keyword evidence="1" id="KW-0732">Signal</keyword>
<dbReference type="EMBL" id="JAGMUU010000060">
    <property type="protein sequence ID" value="KAH7110793.1"/>
    <property type="molecule type" value="Genomic_DNA"/>
</dbReference>
<evidence type="ECO:0000313" key="3">
    <source>
        <dbReference type="Proteomes" id="UP000717696"/>
    </source>
</evidence>
<feature type="chain" id="PRO_5040476202" evidence="1">
    <location>
        <begin position="19"/>
        <end position="111"/>
    </location>
</feature>
<evidence type="ECO:0000256" key="1">
    <source>
        <dbReference type="SAM" id="SignalP"/>
    </source>
</evidence>
<dbReference type="Proteomes" id="UP000717696">
    <property type="component" value="Unassembled WGS sequence"/>
</dbReference>
<name>A0A9P9I7J0_9HYPO</name>
<sequence>MYSIRHLLVIGFAAFTAAFEESPAIIWVPSLAIDAGSVISAKVMPMISAHYNVDIGIVAATRLRFRIRRWVALAKLSFVPSRFLDEEEAEEVVETVVRPVEPRGETTKWRE</sequence>
<dbReference type="OrthoDB" id="10473655at2759"/>
<proteinExistence type="predicted"/>
<feature type="signal peptide" evidence="1">
    <location>
        <begin position="1"/>
        <end position="18"/>
    </location>
</feature>
<reference evidence="2" key="1">
    <citation type="journal article" date="2021" name="Nat. Commun.">
        <title>Genetic determinants of endophytism in the Arabidopsis root mycobiome.</title>
        <authorList>
            <person name="Mesny F."/>
            <person name="Miyauchi S."/>
            <person name="Thiergart T."/>
            <person name="Pickel B."/>
            <person name="Atanasova L."/>
            <person name="Karlsson M."/>
            <person name="Huettel B."/>
            <person name="Barry K.W."/>
            <person name="Haridas S."/>
            <person name="Chen C."/>
            <person name="Bauer D."/>
            <person name="Andreopoulos W."/>
            <person name="Pangilinan J."/>
            <person name="LaButti K."/>
            <person name="Riley R."/>
            <person name="Lipzen A."/>
            <person name="Clum A."/>
            <person name="Drula E."/>
            <person name="Henrissat B."/>
            <person name="Kohler A."/>
            <person name="Grigoriev I.V."/>
            <person name="Martin F.M."/>
            <person name="Hacquard S."/>
        </authorList>
    </citation>
    <scope>NUCLEOTIDE SEQUENCE</scope>
    <source>
        <strain evidence="2">MPI-CAGE-AT-0021</strain>
    </source>
</reference>
<dbReference type="AlphaFoldDB" id="A0A9P9I7J0"/>
<protein>
    <submittedName>
        <fullName evidence="2">Uncharacterized protein</fullName>
    </submittedName>
</protein>
<comment type="caution">
    <text evidence="2">The sequence shown here is derived from an EMBL/GenBank/DDBJ whole genome shotgun (WGS) entry which is preliminary data.</text>
</comment>
<keyword evidence="3" id="KW-1185">Reference proteome</keyword>
<evidence type="ECO:0000313" key="2">
    <source>
        <dbReference type="EMBL" id="KAH7110793.1"/>
    </source>
</evidence>
<organism evidence="2 3">
    <name type="scientific">Dactylonectria estremocensis</name>
    <dbReference type="NCBI Taxonomy" id="1079267"/>
    <lineage>
        <taxon>Eukaryota</taxon>
        <taxon>Fungi</taxon>
        <taxon>Dikarya</taxon>
        <taxon>Ascomycota</taxon>
        <taxon>Pezizomycotina</taxon>
        <taxon>Sordariomycetes</taxon>
        <taxon>Hypocreomycetidae</taxon>
        <taxon>Hypocreales</taxon>
        <taxon>Nectriaceae</taxon>
        <taxon>Dactylonectria</taxon>
    </lineage>
</organism>
<accession>A0A9P9I7J0</accession>